<dbReference type="EMBL" id="CP019609">
    <property type="protein sequence ID" value="AQP53706.1"/>
    <property type="molecule type" value="Genomic_DNA"/>
</dbReference>
<gene>
    <name evidence="5" type="ORF">BW732_05270</name>
</gene>
<keyword evidence="1" id="KW-0808">Transferase</keyword>
<dbReference type="SUPFAM" id="SSF55729">
    <property type="entry name" value="Acyl-CoA N-acyltransferases (Nat)"/>
    <property type="match status" value="1"/>
</dbReference>
<evidence type="ECO:0000256" key="1">
    <source>
        <dbReference type="ARBA" id="ARBA00022679"/>
    </source>
</evidence>
<dbReference type="GO" id="GO:0008999">
    <property type="term" value="F:protein-N-terminal-alanine acetyltransferase activity"/>
    <property type="evidence" value="ECO:0007669"/>
    <property type="project" value="TreeGrafter"/>
</dbReference>
<dbReference type="InterPro" id="IPR016181">
    <property type="entry name" value="Acyl_CoA_acyltransferase"/>
</dbReference>
<dbReference type="STRING" id="633807.BW732_05270"/>
<proteinExistence type="inferred from homology"/>
<keyword evidence="2" id="KW-0012">Acyltransferase</keyword>
<comment type="similarity">
    <text evidence="3">Belongs to the acetyltransferase family. RimJ subfamily.</text>
</comment>
<dbReference type="PROSITE" id="PS51186">
    <property type="entry name" value="GNAT"/>
    <property type="match status" value="1"/>
</dbReference>
<accession>A0A1Q2D5M3</accession>
<dbReference type="PANTHER" id="PTHR43792">
    <property type="entry name" value="GNAT FAMILY, PUTATIVE (AFU_ORTHOLOGUE AFUA_3G00765)-RELATED-RELATED"/>
    <property type="match status" value="1"/>
</dbReference>
<dbReference type="AlphaFoldDB" id="A0A1Q2D5M3"/>
<dbReference type="Proteomes" id="UP000188246">
    <property type="component" value="Chromosome"/>
</dbReference>
<sequence>MIESKILLTKRLSLRPWRLSDAKDLYRYASDERIGPRAGWPVHTSIEMSQEVILNVLQVKESYAICLIDEPNHIIGSIGLKSREGAVNEAEIGYWLAVPFWGKGYMPEAVDALIDHSFSNLQLETLWCGSYEGNQQSSHVQKKCGFQYAYTLNESDVPFLGVTRKEHFTKLTRQEWHERRSR</sequence>
<dbReference type="InterPro" id="IPR051531">
    <property type="entry name" value="N-acetyltransferase"/>
</dbReference>
<keyword evidence="6" id="KW-1185">Reference proteome</keyword>
<evidence type="ECO:0000259" key="4">
    <source>
        <dbReference type="PROSITE" id="PS51186"/>
    </source>
</evidence>
<dbReference type="Pfam" id="PF13302">
    <property type="entry name" value="Acetyltransf_3"/>
    <property type="match status" value="1"/>
</dbReference>
<evidence type="ECO:0000313" key="5">
    <source>
        <dbReference type="EMBL" id="AQP53706.1"/>
    </source>
</evidence>
<feature type="domain" description="N-acetyltransferase" evidence="4">
    <location>
        <begin position="12"/>
        <end position="166"/>
    </location>
</feature>
<evidence type="ECO:0000256" key="2">
    <source>
        <dbReference type="ARBA" id="ARBA00023315"/>
    </source>
</evidence>
<dbReference type="KEGG" id="vpi:BW732_05270"/>
<evidence type="ECO:0000256" key="3">
    <source>
        <dbReference type="ARBA" id="ARBA00038502"/>
    </source>
</evidence>
<dbReference type="PANTHER" id="PTHR43792:SF8">
    <property type="entry name" value="[RIBOSOMAL PROTEIN US5]-ALANINE N-ACETYLTRANSFERASE"/>
    <property type="match status" value="1"/>
</dbReference>
<evidence type="ECO:0000313" key="6">
    <source>
        <dbReference type="Proteomes" id="UP000188246"/>
    </source>
</evidence>
<name>A0A1Q2D5M3_9ENTE</name>
<dbReference type="GO" id="GO:0005737">
    <property type="term" value="C:cytoplasm"/>
    <property type="evidence" value="ECO:0007669"/>
    <property type="project" value="TreeGrafter"/>
</dbReference>
<organism evidence="5 6">
    <name type="scientific">Vagococcus penaei</name>
    <dbReference type="NCBI Taxonomy" id="633807"/>
    <lineage>
        <taxon>Bacteria</taxon>
        <taxon>Bacillati</taxon>
        <taxon>Bacillota</taxon>
        <taxon>Bacilli</taxon>
        <taxon>Lactobacillales</taxon>
        <taxon>Enterococcaceae</taxon>
        <taxon>Vagococcus</taxon>
    </lineage>
</organism>
<dbReference type="RefSeq" id="WP_077275791.1">
    <property type="nucleotide sequence ID" value="NZ_CP019609.1"/>
</dbReference>
<protein>
    <recommendedName>
        <fullName evidence="4">N-acetyltransferase domain-containing protein</fullName>
    </recommendedName>
</protein>
<dbReference type="OrthoDB" id="9798081at2"/>
<dbReference type="Gene3D" id="3.40.630.30">
    <property type="match status" value="1"/>
</dbReference>
<reference evidence="5 6" key="1">
    <citation type="journal article" date="2010" name="Int. J. Syst. Evol. Microbiol.">
        <title>Vagococcus penaei sp. nov., isolated from spoilage microbiota of cooked shrimp (Penaeus vannamei).</title>
        <authorList>
            <person name="Jaffres E."/>
            <person name="Prevost H."/>
            <person name="Rossero A."/>
            <person name="Joffraud J.J."/>
            <person name="Dousset X."/>
        </authorList>
    </citation>
    <scope>NUCLEOTIDE SEQUENCE [LARGE SCALE GENOMIC DNA]</scope>
    <source>
        <strain evidence="5 6">CD276</strain>
    </source>
</reference>
<dbReference type="InterPro" id="IPR000182">
    <property type="entry name" value="GNAT_dom"/>
</dbReference>